<evidence type="ECO:0000313" key="1">
    <source>
        <dbReference type="EMBL" id="MFC3702738.1"/>
    </source>
</evidence>
<name>A0ABV7WW38_9GAMM</name>
<evidence type="ECO:0000313" key="2">
    <source>
        <dbReference type="Proteomes" id="UP001595710"/>
    </source>
</evidence>
<proteinExistence type="predicted"/>
<dbReference type="RefSeq" id="WP_290282124.1">
    <property type="nucleotide sequence ID" value="NZ_JAUFQI010000001.1"/>
</dbReference>
<comment type="caution">
    <text evidence="1">The sequence shown here is derived from an EMBL/GenBank/DDBJ whole genome shotgun (WGS) entry which is preliminary data.</text>
</comment>
<accession>A0ABV7WW38</accession>
<reference evidence="2" key="1">
    <citation type="journal article" date="2019" name="Int. J. Syst. Evol. Microbiol.">
        <title>The Global Catalogue of Microorganisms (GCM) 10K type strain sequencing project: providing services to taxonomists for standard genome sequencing and annotation.</title>
        <authorList>
            <consortium name="The Broad Institute Genomics Platform"/>
            <consortium name="The Broad Institute Genome Sequencing Center for Infectious Disease"/>
            <person name="Wu L."/>
            <person name="Ma J."/>
        </authorList>
    </citation>
    <scope>NUCLEOTIDE SEQUENCE [LARGE SCALE GENOMIC DNA]</scope>
    <source>
        <strain evidence="2">CECT 8288</strain>
    </source>
</reference>
<protein>
    <submittedName>
        <fullName evidence="1">Uncharacterized protein</fullName>
    </submittedName>
</protein>
<organism evidence="1 2">
    <name type="scientific">Reinekea marina</name>
    <dbReference type="NCBI Taxonomy" id="1310421"/>
    <lineage>
        <taxon>Bacteria</taxon>
        <taxon>Pseudomonadati</taxon>
        <taxon>Pseudomonadota</taxon>
        <taxon>Gammaproteobacteria</taxon>
        <taxon>Oceanospirillales</taxon>
        <taxon>Saccharospirillaceae</taxon>
        <taxon>Reinekea</taxon>
    </lineage>
</organism>
<sequence>MQQVPIDKILVQPTVQYRWLAQHGWIEFNLPEQLLSTFTKVWQMYRSKNPDSVCEFLNDTEITPFYLQENDVLFSLFTGAQYALSQNSQFHIDINGCKMYWRITG</sequence>
<gene>
    <name evidence="1" type="ORF">ACFOND_13940</name>
</gene>
<keyword evidence="2" id="KW-1185">Reference proteome</keyword>
<dbReference type="EMBL" id="JBHRYN010000020">
    <property type="protein sequence ID" value="MFC3702738.1"/>
    <property type="molecule type" value="Genomic_DNA"/>
</dbReference>
<dbReference type="Proteomes" id="UP001595710">
    <property type="component" value="Unassembled WGS sequence"/>
</dbReference>